<dbReference type="RefSeq" id="WP_309941328.1">
    <property type="nucleotide sequence ID" value="NZ_AP025305.1"/>
</dbReference>
<evidence type="ECO:0000313" key="2">
    <source>
        <dbReference type="Proteomes" id="UP001185092"/>
    </source>
</evidence>
<dbReference type="Proteomes" id="UP001185092">
    <property type="component" value="Unassembled WGS sequence"/>
</dbReference>
<sequence length="169" mass="19896">MYLALADSSITHVGLSGFSPSGRIQQYIRQARKDAEMGRISWEEAEERMNFQYESFKKYHSSDTTANRSLFISWKSFSKDRRADLLKIDQPIYVVFGTSDIVSDDCDYLPLDFIAAGKKNLTIKRYFNMEHNYFELDENGDRDYDKFNWPKMMDGFWSWVEAKSDEKVN</sequence>
<organism evidence="1 2">
    <name type="scientific">Aureibacter tunicatorum</name>
    <dbReference type="NCBI Taxonomy" id="866807"/>
    <lineage>
        <taxon>Bacteria</taxon>
        <taxon>Pseudomonadati</taxon>
        <taxon>Bacteroidota</taxon>
        <taxon>Cytophagia</taxon>
        <taxon>Cytophagales</taxon>
        <taxon>Persicobacteraceae</taxon>
        <taxon>Aureibacter</taxon>
    </lineage>
</organism>
<dbReference type="AlphaFoldDB" id="A0AAE4BUD2"/>
<evidence type="ECO:0000313" key="1">
    <source>
        <dbReference type="EMBL" id="MDR6240940.1"/>
    </source>
</evidence>
<proteinExistence type="predicted"/>
<protein>
    <submittedName>
        <fullName evidence="1">Pimeloyl-ACP methyl ester carboxylesterase</fullName>
    </submittedName>
</protein>
<keyword evidence="2" id="KW-1185">Reference proteome</keyword>
<gene>
    <name evidence="1" type="ORF">HNQ88_004016</name>
</gene>
<comment type="caution">
    <text evidence="1">The sequence shown here is derived from an EMBL/GenBank/DDBJ whole genome shotgun (WGS) entry which is preliminary data.</text>
</comment>
<accession>A0AAE4BUD2</accession>
<reference evidence="1" key="1">
    <citation type="submission" date="2023-07" db="EMBL/GenBank/DDBJ databases">
        <title>Genomic Encyclopedia of Type Strains, Phase IV (KMG-IV): sequencing the most valuable type-strain genomes for metagenomic binning, comparative biology and taxonomic classification.</title>
        <authorList>
            <person name="Goeker M."/>
        </authorList>
    </citation>
    <scope>NUCLEOTIDE SEQUENCE</scope>
    <source>
        <strain evidence="1">DSM 26174</strain>
    </source>
</reference>
<dbReference type="EMBL" id="JAVDQD010000006">
    <property type="protein sequence ID" value="MDR6240940.1"/>
    <property type="molecule type" value="Genomic_DNA"/>
</dbReference>
<name>A0AAE4BUD2_9BACT</name>